<dbReference type="EMBL" id="JQGA01000003">
    <property type="protein sequence ID" value="KGO78563.1"/>
    <property type="molecule type" value="Genomic_DNA"/>
</dbReference>
<evidence type="ECO:0000256" key="3">
    <source>
        <dbReference type="ARBA" id="ARBA00022989"/>
    </source>
</evidence>
<evidence type="ECO:0000256" key="2">
    <source>
        <dbReference type="ARBA" id="ARBA00022692"/>
    </source>
</evidence>
<dbReference type="GO" id="GO:0016020">
    <property type="term" value="C:membrane"/>
    <property type="evidence" value="ECO:0007669"/>
    <property type="project" value="UniProtKB-SubCell"/>
</dbReference>
<dbReference type="Proteomes" id="UP000030104">
    <property type="component" value="Unassembled WGS sequence"/>
</dbReference>
<comment type="subcellular location">
    <subcellularLocation>
        <location evidence="1">Membrane</location>
        <topology evidence="1">Single-pass membrane protein</topology>
    </subcellularLocation>
</comment>
<feature type="region of interest" description="Disordered" evidence="5">
    <location>
        <begin position="155"/>
        <end position="190"/>
    </location>
</feature>
<evidence type="ECO:0000256" key="4">
    <source>
        <dbReference type="ARBA" id="ARBA00023136"/>
    </source>
</evidence>
<dbReference type="AlphaFoldDB" id="A0A0A2LHC0"/>
<dbReference type="HOGENOM" id="CLU_043314_1_0_1"/>
<feature type="compositionally biased region" description="Low complexity" evidence="5">
    <location>
        <begin position="168"/>
        <end position="190"/>
    </location>
</feature>
<evidence type="ECO:0008006" key="10">
    <source>
        <dbReference type="Google" id="ProtNLM"/>
    </source>
</evidence>
<keyword evidence="3 6" id="KW-1133">Transmembrane helix</keyword>
<organism evidence="8 9">
    <name type="scientific">Penicillium italicum</name>
    <name type="common">Blue mold</name>
    <dbReference type="NCBI Taxonomy" id="40296"/>
    <lineage>
        <taxon>Eukaryota</taxon>
        <taxon>Fungi</taxon>
        <taxon>Dikarya</taxon>
        <taxon>Ascomycota</taxon>
        <taxon>Pezizomycotina</taxon>
        <taxon>Eurotiomycetes</taxon>
        <taxon>Eurotiomycetidae</taxon>
        <taxon>Eurotiales</taxon>
        <taxon>Aspergillaceae</taxon>
        <taxon>Penicillium</taxon>
    </lineage>
</organism>
<evidence type="ECO:0000256" key="5">
    <source>
        <dbReference type="SAM" id="MobiDB-lite"/>
    </source>
</evidence>
<keyword evidence="7" id="KW-0732">Signal</keyword>
<accession>A0A0A2LHC0</accession>
<feature type="signal peptide" evidence="7">
    <location>
        <begin position="1"/>
        <end position="25"/>
    </location>
</feature>
<evidence type="ECO:0000256" key="1">
    <source>
        <dbReference type="ARBA" id="ARBA00004167"/>
    </source>
</evidence>
<evidence type="ECO:0000313" key="9">
    <source>
        <dbReference type="Proteomes" id="UP000030104"/>
    </source>
</evidence>
<dbReference type="PANTHER" id="PTHR15549">
    <property type="entry name" value="PAIRED IMMUNOGLOBULIN-LIKE TYPE 2 RECEPTOR"/>
    <property type="match status" value="1"/>
</dbReference>
<reference evidence="8 9" key="1">
    <citation type="journal article" date="2015" name="Mol. Plant Microbe Interact.">
        <title>Genome, transcriptome, and functional analyses of Penicillium expansum provide new insights into secondary metabolism and pathogenicity.</title>
        <authorList>
            <person name="Ballester A.R."/>
            <person name="Marcet-Houben M."/>
            <person name="Levin E."/>
            <person name="Sela N."/>
            <person name="Selma-Lazaro C."/>
            <person name="Carmona L."/>
            <person name="Wisniewski M."/>
            <person name="Droby S."/>
            <person name="Gonzalez-Candelas L."/>
            <person name="Gabaldon T."/>
        </authorList>
    </citation>
    <scope>NUCLEOTIDE SEQUENCE [LARGE SCALE GENOMIC DNA]</scope>
    <source>
        <strain evidence="8 9">PHI-1</strain>
    </source>
</reference>
<dbReference type="OMA" id="QYSAPYR"/>
<evidence type="ECO:0000256" key="6">
    <source>
        <dbReference type="SAM" id="Phobius"/>
    </source>
</evidence>
<gene>
    <name evidence="8" type="ORF">PITC_067720</name>
</gene>
<sequence>MRSLSVLPVLLTLALLLNYSLHAAATPFALEANLLEENKLEKRCENPCGYNGWLCCEVGQTCTTNSAQEAVCANGGDGGSGGYQYQTTTYTLTNTAVTTVTSVWSSQITTATSTGTCRVDLGETQCGSICCDAAQECSEGQCVAESSSIVVTATGTGGGSEATPPVRGTTNGATTVTATSAPTTTEGFTAPVGTNGADLIGAKARSSGGLSGGAIAGIVIGSIVGAFLLLLLCACICFKGVLDGLLAALGIGKKRRRQDTTYIEERHSHHSHGSRPPPPPPPPAGRRTWFGAKPAAGGSEVSEKKDSKWGWGTIAIILGALALCLGLKRKRDRDHDDAKTESSYPSSYYYYSDYYSGTGTEVLTDELEIRDDHDDRALALTVHDNV</sequence>
<evidence type="ECO:0000313" key="8">
    <source>
        <dbReference type="EMBL" id="KGO78563.1"/>
    </source>
</evidence>
<feature type="compositionally biased region" description="Pro residues" evidence="5">
    <location>
        <begin position="275"/>
        <end position="284"/>
    </location>
</feature>
<dbReference type="STRING" id="40296.A0A0A2LHC0"/>
<keyword evidence="2 6" id="KW-0812">Transmembrane</keyword>
<keyword evidence="4 6" id="KW-0472">Membrane</keyword>
<feature type="transmembrane region" description="Helical" evidence="6">
    <location>
        <begin position="309"/>
        <end position="327"/>
    </location>
</feature>
<feature type="chain" id="PRO_5001991014" description="Mid2-like cell wall stress sensor" evidence="7">
    <location>
        <begin position="26"/>
        <end position="386"/>
    </location>
</feature>
<dbReference type="InterPro" id="IPR051694">
    <property type="entry name" value="Immunoregulatory_rcpt-like"/>
</dbReference>
<dbReference type="PhylomeDB" id="A0A0A2LHC0"/>
<feature type="region of interest" description="Disordered" evidence="5">
    <location>
        <begin position="264"/>
        <end position="304"/>
    </location>
</feature>
<dbReference type="PANTHER" id="PTHR15549:SF26">
    <property type="entry name" value="AXIAL BUDDING PATTERN PROTEIN 2-RELATED"/>
    <property type="match status" value="1"/>
</dbReference>
<comment type="caution">
    <text evidence="8">The sequence shown here is derived from an EMBL/GenBank/DDBJ whole genome shotgun (WGS) entry which is preliminary data.</text>
</comment>
<keyword evidence="9" id="KW-1185">Reference proteome</keyword>
<evidence type="ECO:0000256" key="7">
    <source>
        <dbReference type="SAM" id="SignalP"/>
    </source>
</evidence>
<protein>
    <recommendedName>
        <fullName evidence="10">Mid2-like cell wall stress sensor</fullName>
    </recommendedName>
</protein>
<dbReference type="OrthoDB" id="5425848at2759"/>
<name>A0A0A2LHC0_PENIT</name>
<dbReference type="GO" id="GO:0071944">
    <property type="term" value="C:cell periphery"/>
    <property type="evidence" value="ECO:0007669"/>
    <property type="project" value="UniProtKB-ARBA"/>
</dbReference>
<proteinExistence type="predicted"/>